<dbReference type="EMBL" id="CAFZ01000099">
    <property type="protein sequence ID" value="CCA70911.1"/>
    <property type="molecule type" value="Genomic_DNA"/>
</dbReference>
<protein>
    <recommendedName>
        <fullName evidence="3">F-box domain-containing protein</fullName>
    </recommendedName>
</protein>
<organism evidence="1 2">
    <name type="scientific">Serendipita indica (strain DSM 11827)</name>
    <name type="common">Root endophyte fungus</name>
    <name type="synonym">Piriformospora indica</name>
    <dbReference type="NCBI Taxonomy" id="1109443"/>
    <lineage>
        <taxon>Eukaryota</taxon>
        <taxon>Fungi</taxon>
        <taxon>Dikarya</taxon>
        <taxon>Basidiomycota</taxon>
        <taxon>Agaricomycotina</taxon>
        <taxon>Agaricomycetes</taxon>
        <taxon>Sebacinales</taxon>
        <taxon>Serendipitaceae</taxon>
        <taxon>Serendipita</taxon>
    </lineage>
</organism>
<reference evidence="1 2" key="1">
    <citation type="journal article" date="2011" name="PLoS Pathog.">
        <title>Endophytic Life Strategies Decoded by Genome and Transcriptome Analyses of the Mutualistic Root Symbiont Piriformospora indica.</title>
        <authorList>
            <person name="Zuccaro A."/>
            <person name="Lahrmann U."/>
            <person name="Guldener U."/>
            <person name="Langen G."/>
            <person name="Pfiffi S."/>
            <person name="Biedenkopf D."/>
            <person name="Wong P."/>
            <person name="Samans B."/>
            <person name="Grimm C."/>
            <person name="Basiewicz M."/>
            <person name="Murat C."/>
            <person name="Martin F."/>
            <person name="Kogel K.H."/>
        </authorList>
    </citation>
    <scope>NUCLEOTIDE SEQUENCE [LARGE SCALE GENOMIC DNA]</scope>
    <source>
        <strain evidence="1 2">DSM 11827</strain>
    </source>
</reference>
<dbReference type="Proteomes" id="UP000007148">
    <property type="component" value="Unassembled WGS sequence"/>
</dbReference>
<dbReference type="AlphaFoldDB" id="G4THW3"/>
<comment type="caution">
    <text evidence="1">The sequence shown here is derived from an EMBL/GenBank/DDBJ whole genome shotgun (WGS) entry which is preliminary data.</text>
</comment>
<name>G4THW3_SERID</name>
<evidence type="ECO:0000313" key="1">
    <source>
        <dbReference type="EMBL" id="CCA70911.1"/>
    </source>
</evidence>
<sequence>MDVTVISQTKEQLRRSQRALVDYISSRWEIDTNDPSVNQVTKEYNEITKDLFALEDGGNDPLSVFPVEIWSEIIQWILPADFVNKMKTIQQLMAVSTLWRSLIINEPSFWTQIEACYFVDDYKNIILSLAKTCLERSQAAELHISGTFEDPAWEANLAAIVTPHSHRIKHISASYMYNVDSTRASRLPSLFPTTPALKTILFLLGEMSMDSLYMSSIINFIQRNPQLMDIGIVCHEMLQPELLPNLTHITLRCEASQAISTLRKLPKLRSVSFCHMELQTRVAHIEKKTLPWTELTYIQHNYAVGISLLGLLRTTLRNLYLNVDALHLRHLMEALGYLIVLDAASLSLDLGDLSPLLLRSLLEETIKERSNLRELRVYSSSDLETEDFLFGDDAKRFWDWLLLRTPNTEKLSLPFVLRSTMVTLTNLPKLRQFCCESVILYKISEFECCSMLQDLNLECGAEALLMLSSETTRTLGITLREAHPIEFRASRWPNLSVLSLRLFFDFTSEPITLDLPSLSEINVDGTLQVATAVIHSLACDQNKVPCLESLSFTGSNPELDILFILLERRLLSPDLKPLGRLTISKAISSHVLSLLVDRIRGLFTARPTLFELSVDARARNILDNR</sequence>
<gene>
    <name evidence="1" type="ORF">PIIN_04847</name>
</gene>
<accession>G4THW3</accession>
<evidence type="ECO:0000313" key="2">
    <source>
        <dbReference type="Proteomes" id="UP000007148"/>
    </source>
</evidence>
<keyword evidence="2" id="KW-1185">Reference proteome</keyword>
<dbReference type="InParanoid" id="G4THW3"/>
<evidence type="ECO:0008006" key="3">
    <source>
        <dbReference type="Google" id="ProtNLM"/>
    </source>
</evidence>
<dbReference type="HOGENOM" id="CLU_015287_1_0_1"/>
<proteinExistence type="predicted"/>